<evidence type="ECO:0000313" key="2">
    <source>
        <dbReference type="EMBL" id="KAK4302500.1"/>
    </source>
</evidence>
<feature type="region of interest" description="Disordered" evidence="1">
    <location>
        <begin position="1"/>
        <end position="32"/>
    </location>
</feature>
<reference evidence="2" key="1">
    <citation type="submission" date="2023-11" db="EMBL/GenBank/DDBJ databases">
        <title>Genome assemblies of two species of porcelain crab, Petrolisthes cinctipes and Petrolisthes manimaculis (Anomura: Porcellanidae).</title>
        <authorList>
            <person name="Angst P."/>
        </authorList>
    </citation>
    <scope>NUCLEOTIDE SEQUENCE</scope>
    <source>
        <strain evidence="2">PB745_02</strain>
        <tissue evidence="2">Gill</tissue>
    </source>
</reference>
<dbReference type="Proteomes" id="UP001292094">
    <property type="component" value="Unassembled WGS sequence"/>
</dbReference>
<organism evidence="2 3">
    <name type="scientific">Petrolisthes manimaculis</name>
    <dbReference type="NCBI Taxonomy" id="1843537"/>
    <lineage>
        <taxon>Eukaryota</taxon>
        <taxon>Metazoa</taxon>
        <taxon>Ecdysozoa</taxon>
        <taxon>Arthropoda</taxon>
        <taxon>Crustacea</taxon>
        <taxon>Multicrustacea</taxon>
        <taxon>Malacostraca</taxon>
        <taxon>Eumalacostraca</taxon>
        <taxon>Eucarida</taxon>
        <taxon>Decapoda</taxon>
        <taxon>Pleocyemata</taxon>
        <taxon>Anomura</taxon>
        <taxon>Galatheoidea</taxon>
        <taxon>Porcellanidae</taxon>
        <taxon>Petrolisthes</taxon>
    </lineage>
</organism>
<evidence type="ECO:0000313" key="3">
    <source>
        <dbReference type="Proteomes" id="UP001292094"/>
    </source>
</evidence>
<accession>A0AAE1P7Z7</accession>
<evidence type="ECO:0000256" key="1">
    <source>
        <dbReference type="SAM" id="MobiDB-lite"/>
    </source>
</evidence>
<proteinExistence type="predicted"/>
<protein>
    <submittedName>
        <fullName evidence="2">Uncharacterized protein</fullName>
    </submittedName>
</protein>
<comment type="caution">
    <text evidence="2">The sequence shown here is derived from an EMBL/GenBank/DDBJ whole genome shotgun (WGS) entry which is preliminary data.</text>
</comment>
<sequence>MVNWGRGGGKERSRRRDYRMRNLGGGGRAGDQGKRLVGWRQVVGERQMVWETTGFCGETGSCGELGFCGETREGSLREMRVLWRDEGFVLT</sequence>
<keyword evidence="3" id="KW-1185">Reference proteome</keyword>
<gene>
    <name evidence="2" type="ORF">Pmani_025418</name>
</gene>
<dbReference type="AlphaFoldDB" id="A0AAE1P7Z7"/>
<dbReference type="EMBL" id="JAWZYT010002719">
    <property type="protein sequence ID" value="KAK4302500.1"/>
    <property type="molecule type" value="Genomic_DNA"/>
</dbReference>
<name>A0AAE1P7Z7_9EUCA</name>